<comment type="caution">
    <text evidence="2">The sequence shown here is derived from an EMBL/GenBank/DDBJ whole genome shotgun (WGS) entry which is preliminary data.</text>
</comment>
<sequence length="311" mass="33301">MINESTTYGVYEFGDSSQLCPLTRTLLALNNGQVVVRVLSTSVNPIELKTRQGLGYVAEQKEAGTFLPLGYDLFGEVVGVSDSGTQLQVGQHVIGMVGFANNPGTYSDYVVANETELLAVSAQESLAISGLCLAGLTAKQALDKFSQYERPLYVLAPTGGGGHLAIQLAQLQGRNVVAVSTRAEHPLLAQLNVTAISYDEFYQCDVECDLLDLIGGEIALQCLNALRSGSQLVTVPSVTKALICEQATIKGITAQGMLVAPDLDDLKYLYQAYQAGKININVSHYFDLADIALAHAYMENAQYVGKVIIKA</sequence>
<dbReference type="InterPro" id="IPR052585">
    <property type="entry name" value="Lipid_raft_assoc_Zn_ADH"/>
</dbReference>
<accession>A0A8I0MTT4</accession>
<dbReference type="Pfam" id="PF08240">
    <property type="entry name" value="ADH_N"/>
    <property type="match status" value="1"/>
</dbReference>
<name>A0A8I0MTT4_9GAMM</name>
<dbReference type="InterPro" id="IPR036291">
    <property type="entry name" value="NAD(P)-bd_dom_sf"/>
</dbReference>
<dbReference type="AlphaFoldDB" id="A0A8I0MTT4"/>
<evidence type="ECO:0000313" key="2">
    <source>
        <dbReference type="EMBL" id="MBE0345744.1"/>
    </source>
</evidence>
<dbReference type="Gene3D" id="3.40.50.720">
    <property type="entry name" value="NAD(P)-binding Rossmann-like Domain"/>
    <property type="match status" value="1"/>
</dbReference>
<dbReference type="EMBL" id="AQHF01000020">
    <property type="protein sequence ID" value="MBE0345744.1"/>
    <property type="molecule type" value="Genomic_DNA"/>
</dbReference>
<dbReference type="RefSeq" id="WP_147388837.1">
    <property type="nucleotide sequence ID" value="NZ_AQHF01000020.1"/>
</dbReference>
<protein>
    <submittedName>
        <fullName evidence="2">NADPH2:quinone reductase</fullName>
    </submittedName>
</protein>
<evidence type="ECO:0000313" key="3">
    <source>
        <dbReference type="Proteomes" id="UP000660708"/>
    </source>
</evidence>
<dbReference type="SMART" id="SM00829">
    <property type="entry name" value="PKS_ER"/>
    <property type="match status" value="1"/>
</dbReference>
<dbReference type="Gene3D" id="3.90.180.10">
    <property type="entry name" value="Medium-chain alcohol dehydrogenases, catalytic domain"/>
    <property type="match status" value="1"/>
</dbReference>
<dbReference type="Proteomes" id="UP000660708">
    <property type="component" value="Unassembled WGS sequence"/>
</dbReference>
<keyword evidence="3" id="KW-1185">Reference proteome</keyword>
<reference evidence="2 3" key="1">
    <citation type="submission" date="2015-06" db="EMBL/GenBank/DDBJ databases">
        <title>Genome sequence of Pseudoalteromonas peptidolytica.</title>
        <authorList>
            <person name="Xie B.-B."/>
            <person name="Rong J.-C."/>
            <person name="Qin Q.-L."/>
            <person name="Zhang Y.-Z."/>
        </authorList>
    </citation>
    <scope>NUCLEOTIDE SEQUENCE [LARGE SCALE GENOMIC DNA]</scope>
    <source>
        <strain evidence="2 3">F12-50-A1</strain>
    </source>
</reference>
<feature type="domain" description="Enoyl reductase (ER)" evidence="1">
    <location>
        <begin position="14"/>
        <end position="309"/>
    </location>
</feature>
<dbReference type="PANTHER" id="PTHR43482:SF1">
    <property type="entry name" value="PROTEIN AST1-RELATED"/>
    <property type="match status" value="1"/>
</dbReference>
<dbReference type="GO" id="GO:0016491">
    <property type="term" value="F:oxidoreductase activity"/>
    <property type="evidence" value="ECO:0007669"/>
    <property type="project" value="InterPro"/>
</dbReference>
<dbReference type="InterPro" id="IPR013154">
    <property type="entry name" value="ADH-like_N"/>
</dbReference>
<dbReference type="SUPFAM" id="SSF50129">
    <property type="entry name" value="GroES-like"/>
    <property type="match status" value="1"/>
</dbReference>
<dbReference type="Pfam" id="PF13602">
    <property type="entry name" value="ADH_zinc_N_2"/>
    <property type="match status" value="1"/>
</dbReference>
<proteinExistence type="predicted"/>
<organism evidence="2 3">
    <name type="scientific">Pseudoalteromonas peptidolytica F12-50-A1</name>
    <dbReference type="NCBI Taxonomy" id="1315280"/>
    <lineage>
        <taxon>Bacteria</taxon>
        <taxon>Pseudomonadati</taxon>
        <taxon>Pseudomonadota</taxon>
        <taxon>Gammaproteobacteria</taxon>
        <taxon>Alteromonadales</taxon>
        <taxon>Pseudoalteromonadaceae</taxon>
        <taxon>Pseudoalteromonas</taxon>
    </lineage>
</organism>
<dbReference type="InterPro" id="IPR011032">
    <property type="entry name" value="GroES-like_sf"/>
</dbReference>
<dbReference type="SUPFAM" id="SSF51735">
    <property type="entry name" value="NAD(P)-binding Rossmann-fold domains"/>
    <property type="match status" value="1"/>
</dbReference>
<evidence type="ECO:0000259" key="1">
    <source>
        <dbReference type="SMART" id="SM00829"/>
    </source>
</evidence>
<dbReference type="InterPro" id="IPR020843">
    <property type="entry name" value="ER"/>
</dbReference>
<dbReference type="PANTHER" id="PTHR43482">
    <property type="entry name" value="PROTEIN AST1-RELATED"/>
    <property type="match status" value="1"/>
</dbReference>
<gene>
    <name evidence="2" type="primary">qor</name>
    <name evidence="2" type="ORF">PPEP_a0691</name>
</gene>